<dbReference type="Gene3D" id="3.30.497.10">
    <property type="entry name" value="Antithrombin, subunit I, domain 2"/>
    <property type="match status" value="1"/>
</dbReference>
<evidence type="ECO:0000313" key="3">
    <source>
        <dbReference type="Proteomes" id="UP000267606"/>
    </source>
</evidence>
<dbReference type="PANTHER" id="PTHR11461:SF338">
    <property type="entry name" value="CAPSID PROTEIN-RELATED"/>
    <property type="match status" value="1"/>
</dbReference>
<name>A0A3P7W8P9_9BILA</name>
<evidence type="ECO:0000259" key="1">
    <source>
        <dbReference type="Pfam" id="PF00079"/>
    </source>
</evidence>
<dbReference type="Pfam" id="PF00079">
    <property type="entry name" value="Serpin"/>
    <property type="match status" value="1"/>
</dbReference>
<dbReference type="InterPro" id="IPR036186">
    <property type="entry name" value="Serpin_sf"/>
</dbReference>
<feature type="domain" description="Serpin" evidence="1">
    <location>
        <begin position="5"/>
        <end position="295"/>
    </location>
</feature>
<proteinExistence type="predicted"/>
<dbReference type="GO" id="GO:0004867">
    <property type="term" value="F:serine-type endopeptidase inhibitor activity"/>
    <property type="evidence" value="ECO:0007669"/>
    <property type="project" value="InterPro"/>
</dbReference>
<dbReference type="Proteomes" id="UP000267606">
    <property type="component" value="Unassembled WGS sequence"/>
</dbReference>
<dbReference type="GO" id="GO:0005615">
    <property type="term" value="C:extracellular space"/>
    <property type="evidence" value="ECO:0007669"/>
    <property type="project" value="InterPro"/>
</dbReference>
<keyword evidence="3" id="KW-1185">Reference proteome</keyword>
<reference evidence="2 3" key="1">
    <citation type="submission" date="2018-11" db="EMBL/GenBank/DDBJ databases">
        <authorList>
            <consortium name="Pathogen Informatics"/>
        </authorList>
    </citation>
    <scope>NUCLEOTIDE SEQUENCE [LARGE SCALE GENOMIC DNA]</scope>
</reference>
<dbReference type="PANTHER" id="PTHR11461">
    <property type="entry name" value="SERINE PROTEASE INHIBITOR, SERPIN"/>
    <property type="match status" value="1"/>
</dbReference>
<gene>
    <name evidence="2" type="ORF">OFLC_LOCUS5595</name>
</gene>
<dbReference type="InterPro" id="IPR000215">
    <property type="entry name" value="Serpin_fam"/>
</dbReference>
<evidence type="ECO:0000313" key="2">
    <source>
        <dbReference type="EMBL" id="VDO43684.1"/>
    </source>
</evidence>
<dbReference type="InterPro" id="IPR042178">
    <property type="entry name" value="Serpin_sf_1"/>
</dbReference>
<dbReference type="EMBL" id="UZAJ01004887">
    <property type="protein sequence ID" value="VDO43684.1"/>
    <property type="molecule type" value="Genomic_DNA"/>
</dbReference>
<sequence>MKFQQNLRITYEEWNLSISPLQIICGFAALHILADGKCKEKLSDLISKALFGEIKPLGRTIHEILDELCINHLKSKGAVRIYFEENHLLAFDDELIEMVEKYYGTKYQKKSLDSEGRPKNGVVQTMCFQVNPNGQTLVNKMNKNIEEATRGNVKYVVRRDLPPKQQTRFTLVTSFDSTFYWKPSGRTMEVKIFFYDTYQKISHMRSAIKGYRCDGFLRTYLTRSGTRVVELDSEIECCKMYLFQPKKPFSKNFLESLNSKKLQYYIDQMKLERKSVIIPRFSINSPVGLRSVFASCNPLCHFIFKQKHPQFPYPCIARIFSPDKAEFGTIYGKVAQKYFGPFHIYPLWDYYHKTKMA</sequence>
<dbReference type="SUPFAM" id="SSF56574">
    <property type="entry name" value="Serpins"/>
    <property type="match status" value="1"/>
</dbReference>
<organism evidence="2 3">
    <name type="scientific">Onchocerca flexuosa</name>
    <dbReference type="NCBI Taxonomy" id="387005"/>
    <lineage>
        <taxon>Eukaryota</taxon>
        <taxon>Metazoa</taxon>
        <taxon>Ecdysozoa</taxon>
        <taxon>Nematoda</taxon>
        <taxon>Chromadorea</taxon>
        <taxon>Rhabditida</taxon>
        <taxon>Spirurina</taxon>
        <taxon>Spiruromorpha</taxon>
        <taxon>Filarioidea</taxon>
        <taxon>Onchocercidae</taxon>
        <taxon>Onchocerca</taxon>
    </lineage>
</organism>
<accession>A0A3P7W8P9</accession>
<dbReference type="InterPro" id="IPR023796">
    <property type="entry name" value="Serpin_dom"/>
</dbReference>
<dbReference type="AlphaFoldDB" id="A0A3P7W8P9"/>
<dbReference type="InterPro" id="IPR042185">
    <property type="entry name" value="Serpin_sf_2"/>
</dbReference>
<protein>
    <recommendedName>
        <fullName evidence="1">Serpin domain-containing protein</fullName>
    </recommendedName>
</protein>
<dbReference type="Gene3D" id="2.30.39.10">
    <property type="entry name" value="Alpha-1-antitrypsin, domain 1"/>
    <property type="match status" value="1"/>
</dbReference>